<dbReference type="HAMAP" id="MF_01019">
    <property type="entry name" value="HisIE"/>
    <property type="match status" value="1"/>
</dbReference>
<evidence type="ECO:0000256" key="14">
    <source>
        <dbReference type="ARBA" id="ARBA00023268"/>
    </source>
</evidence>
<dbReference type="Gene3D" id="3.10.20.810">
    <property type="entry name" value="Phosphoribosyl-AMP cyclohydrolase"/>
    <property type="match status" value="1"/>
</dbReference>
<dbReference type="GO" id="GO:0005524">
    <property type="term" value="F:ATP binding"/>
    <property type="evidence" value="ECO:0007669"/>
    <property type="project" value="UniProtKB-KW"/>
</dbReference>
<keyword evidence="14 15" id="KW-0511">Multifunctional enzyme</keyword>
<dbReference type="SUPFAM" id="SSF141734">
    <property type="entry name" value="HisI-like"/>
    <property type="match status" value="1"/>
</dbReference>
<dbReference type="NCBIfam" id="NF002747">
    <property type="entry name" value="PRK02759.1"/>
    <property type="match status" value="1"/>
</dbReference>
<comment type="pathway">
    <text evidence="5 15">Amino-acid biosynthesis; L-histidine biosynthesis; L-histidine from 5-phospho-alpha-D-ribose 1-diphosphate: step 2/9.</text>
</comment>
<dbReference type="AlphaFoldDB" id="A0A1M4SGD6"/>
<comment type="similarity">
    <text evidence="7 15">In the N-terminal section; belongs to the PRA-CH family.</text>
</comment>
<keyword evidence="9 15" id="KW-0028">Amino-acid biosynthesis</keyword>
<dbReference type="UniPathway" id="UPA00031">
    <property type="reaction ID" value="UER00007"/>
</dbReference>
<evidence type="ECO:0000256" key="5">
    <source>
        <dbReference type="ARBA" id="ARBA00005204"/>
    </source>
</evidence>
<keyword evidence="18" id="KW-1185">Reference proteome</keyword>
<evidence type="ECO:0000256" key="1">
    <source>
        <dbReference type="ARBA" id="ARBA00000024"/>
    </source>
</evidence>
<accession>A0A1M4SGD6</accession>
<feature type="region of interest" description="Phosphoribosyl-ATP pyrophosphohydrolase" evidence="15">
    <location>
        <begin position="113"/>
        <end position="211"/>
    </location>
</feature>
<dbReference type="HAMAP" id="MF_01020">
    <property type="entry name" value="HisE"/>
    <property type="match status" value="1"/>
</dbReference>
<evidence type="ECO:0000256" key="9">
    <source>
        <dbReference type="ARBA" id="ARBA00022605"/>
    </source>
</evidence>
<comment type="subcellular location">
    <subcellularLocation>
        <location evidence="3 15">Cytoplasm</location>
    </subcellularLocation>
</comment>
<feature type="domain" description="Phosphoribosyl-AMP cyclohydrolase" evidence="16">
    <location>
        <begin position="30"/>
        <end position="102"/>
    </location>
</feature>
<dbReference type="Pfam" id="PF01503">
    <property type="entry name" value="PRA-PH"/>
    <property type="match status" value="1"/>
</dbReference>
<dbReference type="Pfam" id="PF01502">
    <property type="entry name" value="PRA-CH"/>
    <property type="match status" value="1"/>
</dbReference>
<dbReference type="InterPro" id="IPR021130">
    <property type="entry name" value="PRib-ATP_PPHydrolase-like"/>
</dbReference>
<dbReference type="SUPFAM" id="SSF101386">
    <property type="entry name" value="all-alpha NTP pyrophosphatases"/>
    <property type="match status" value="1"/>
</dbReference>
<evidence type="ECO:0000313" key="17">
    <source>
        <dbReference type="EMBL" id="SHE31057.1"/>
    </source>
</evidence>
<proteinExistence type="inferred from homology"/>
<dbReference type="PANTHER" id="PTHR42945:SF9">
    <property type="entry name" value="HISTIDINE BIOSYNTHESIS BIFUNCTIONAL PROTEIN HISIE"/>
    <property type="match status" value="1"/>
</dbReference>
<evidence type="ECO:0000256" key="10">
    <source>
        <dbReference type="ARBA" id="ARBA00022741"/>
    </source>
</evidence>
<evidence type="ECO:0000256" key="15">
    <source>
        <dbReference type="HAMAP-Rule" id="MF_01019"/>
    </source>
</evidence>
<dbReference type="PANTHER" id="PTHR42945">
    <property type="entry name" value="HISTIDINE BIOSYNTHESIS BIFUNCTIONAL PROTEIN"/>
    <property type="match status" value="1"/>
</dbReference>
<dbReference type="InterPro" id="IPR008179">
    <property type="entry name" value="HisE"/>
</dbReference>
<name>A0A1M4SGD6_9FLAO</name>
<keyword evidence="12 15" id="KW-0067">ATP-binding</keyword>
<dbReference type="FunFam" id="3.10.20.810:FF:000001">
    <property type="entry name" value="Histidine biosynthesis bifunctional protein HisIE"/>
    <property type="match status" value="1"/>
</dbReference>
<dbReference type="EMBL" id="FQTW01000001">
    <property type="protein sequence ID" value="SHE31057.1"/>
    <property type="molecule type" value="Genomic_DNA"/>
</dbReference>
<dbReference type="GO" id="GO:0004636">
    <property type="term" value="F:phosphoribosyl-ATP diphosphatase activity"/>
    <property type="evidence" value="ECO:0007669"/>
    <property type="project" value="UniProtKB-UniRule"/>
</dbReference>
<comment type="catalytic activity">
    <reaction evidence="2 15">
        <text>1-(5-phospho-beta-D-ribosyl)-ATP + H2O = 1-(5-phospho-beta-D-ribosyl)-5'-AMP + diphosphate + H(+)</text>
        <dbReference type="Rhea" id="RHEA:22828"/>
        <dbReference type="ChEBI" id="CHEBI:15377"/>
        <dbReference type="ChEBI" id="CHEBI:15378"/>
        <dbReference type="ChEBI" id="CHEBI:33019"/>
        <dbReference type="ChEBI" id="CHEBI:59457"/>
        <dbReference type="ChEBI" id="CHEBI:73183"/>
        <dbReference type="EC" id="3.6.1.31"/>
    </reaction>
</comment>
<keyword evidence="10 15" id="KW-0547">Nucleotide-binding</keyword>
<keyword evidence="8 15" id="KW-0963">Cytoplasm</keyword>
<dbReference type="STRING" id="1155689.SAMN05444278_101136"/>
<evidence type="ECO:0000256" key="7">
    <source>
        <dbReference type="ARBA" id="ARBA00008299"/>
    </source>
</evidence>
<dbReference type="RefSeq" id="WP_073190599.1">
    <property type="nucleotide sequence ID" value="NZ_FQTW01000001.1"/>
</dbReference>
<dbReference type="NCBIfam" id="TIGR03188">
    <property type="entry name" value="histidine_hisI"/>
    <property type="match status" value="1"/>
</dbReference>
<dbReference type="Gene3D" id="1.10.287.1080">
    <property type="entry name" value="MazG-like"/>
    <property type="match status" value="1"/>
</dbReference>
<sequence>MILNQVNFSKYPDQLVPAIIQDATTKNVLMLGYMNQEALKKTIDLKQVTFFSRSKQRLWTKGEESGNYLHLKDLKLDCDQDALLIQVTPSGPTCHKGTDTCWAEANTANFGFLTELEQTITERKTASKKSHQSENLPKSYVTSLFNEGINKIAQKVGEEAVEVVIEAKDENDELFLNESADLLFHYLILLQAKGFKLADVVQVLNNRRKSN</sequence>
<evidence type="ECO:0000313" key="18">
    <source>
        <dbReference type="Proteomes" id="UP000184462"/>
    </source>
</evidence>
<keyword evidence="13 15" id="KW-0368">Histidine biosynthesis</keyword>
<protein>
    <recommendedName>
        <fullName evidence="15">Histidine biosynthesis bifunctional protein HisIE</fullName>
    </recommendedName>
    <domain>
        <recommendedName>
            <fullName evidence="15">Phosphoribosyl-AMP cyclohydrolase</fullName>
            <shortName evidence="15">PRA-CH</shortName>
            <ecNumber evidence="15">3.5.4.19</ecNumber>
        </recommendedName>
    </domain>
    <domain>
        <recommendedName>
            <fullName evidence="15">Phosphoribosyl-ATP pyrophosphatase</fullName>
            <shortName evidence="15">PRA-PH</shortName>
            <ecNumber evidence="15">3.6.1.31</ecNumber>
        </recommendedName>
    </domain>
</protein>
<dbReference type="InterPro" id="IPR038019">
    <property type="entry name" value="PRib_AMP_CycHydrolase_sf"/>
</dbReference>
<dbReference type="EC" id="3.6.1.31" evidence="15"/>
<evidence type="ECO:0000256" key="13">
    <source>
        <dbReference type="ARBA" id="ARBA00023102"/>
    </source>
</evidence>
<dbReference type="InterPro" id="IPR023019">
    <property type="entry name" value="His_synth_HisIE"/>
</dbReference>
<evidence type="ECO:0000256" key="11">
    <source>
        <dbReference type="ARBA" id="ARBA00022801"/>
    </source>
</evidence>
<dbReference type="GO" id="GO:0000105">
    <property type="term" value="P:L-histidine biosynthetic process"/>
    <property type="evidence" value="ECO:0007669"/>
    <property type="project" value="UniProtKB-UniRule"/>
</dbReference>
<dbReference type="Proteomes" id="UP000184462">
    <property type="component" value="Unassembled WGS sequence"/>
</dbReference>
<comment type="catalytic activity">
    <reaction evidence="1 15">
        <text>1-(5-phospho-beta-D-ribosyl)-5'-AMP + H2O = 1-(5-phospho-beta-D-ribosyl)-5-[(5-phospho-beta-D-ribosylamino)methylideneamino]imidazole-4-carboxamide</text>
        <dbReference type="Rhea" id="RHEA:20049"/>
        <dbReference type="ChEBI" id="CHEBI:15377"/>
        <dbReference type="ChEBI" id="CHEBI:58435"/>
        <dbReference type="ChEBI" id="CHEBI:59457"/>
        <dbReference type="EC" id="3.5.4.19"/>
    </reaction>
</comment>
<evidence type="ECO:0000256" key="12">
    <source>
        <dbReference type="ARBA" id="ARBA00022840"/>
    </source>
</evidence>
<dbReference type="NCBIfam" id="NF000768">
    <property type="entry name" value="PRK00051.1"/>
    <property type="match status" value="1"/>
</dbReference>
<dbReference type="CDD" id="cd11534">
    <property type="entry name" value="NTP-PPase_HisIE_like"/>
    <property type="match status" value="1"/>
</dbReference>
<feature type="region of interest" description="Phosphoribosyl-AMP cyclohydrolase" evidence="15">
    <location>
        <begin position="1"/>
        <end position="112"/>
    </location>
</feature>
<evidence type="ECO:0000256" key="4">
    <source>
        <dbReference type="ARBA" id="ARBA00005169"/>
    </source>
</evidence>
<evidence type="ECO:0000256" key="6">
    <source>
        <dbReference type="ARBA" id="ARBA00007731"/>
    </source>
</evidence>
<gene>
    <name evidence="15" type="primary">hisI</name>
    <name evidence="15" type="synonym">hisIE</name>
    <name evidence="17" type="ORF">SAMN05444278_101136</name>
</gene>
<evidence type="ECO:0000256" key="2">
    <source>
        <dbReference type="ARBA" id="ARBA00001460"/>
    </source>
</evidence>
<evidence type="ECO:0000259" key="16">
    <source>
        <dbReference type="Pfam" id="PF01502"/>
    </source>
</evidence>
<evidence type="ECO:0000256" key="8">
    <source>
        <dbReference type="ARBA" id="ARBA00022490"/>
    </source>
</evidence>
<organism evidence="17 18">
    <name type="scientific">Psychroflexus salarius</name>
    <dbReference type="NCBI Taxonomy" id="1155689"/>
    <lineage>
        <taxon>Bacteria</taxon>
        <taxon>Pseudomonadati</taxon>
        <taxon>Bacteroidota</taxon>
        <taxon>Flavobacteriia</taxon>
        <taxon>Flavobacteriales</taxon>
        <taxon>Flavobacteriaceae</taxon>
        <taxon>Psychroflexus</taxon>
    </lineage>
</organism>
<comment type="pathway">
    <text evidence="4 15">Amino-acid biosynthesis; L-histidine biosynthesis; L-histidine from 5-phospho-alpha-D-ribose 1-diphosphate: step 3/9.</text>
</comment>
<dbReference type="GO" id="GO:0004635">
    <property type="term" value="F:phosphoribosyl-AMP cyclohydrolase activity"/>
    <property type="evidence" value="ECO:0007669"/>
    <property type="project" value="UniProtKB-UniRule"/>
</dbReference>
<dbReference type="OrthoDB" id="9795769at2"/>
<comment type="similarity">
    <text evidence="6 15">In the C-terminal section; belongs to the PRA-PH family.</text>
</comment>
<keyword evidence="11 15" id="KW-0378">Hydrolase</keyword>
<dbReference type="EC" id="3.5.4.19" evidence="15"/>
<evidence type="ECO:0000256" key="3">
    <source>
        <dbReference type="ARBA" id="ARBA00004496"/>
    </source>
</evidence>
<reference evidence="17 18" key="1">
    <citation type="submission" date="2016-11" db="EMBL/GenBank/DDBJ databases">
        <authorList>
            <person name="Jaros S."/>
            <person name="Januszkiewicz K."/>
            <person name="Wedrychowicz H."/>
        </authorList>
    </citation>
    <scope>NUCLEOTIDE SEQUENCE [LARGE SCALE GENOMIC DNA]</scope>
    <source>
        <strain evidence="17 18">DSM 25661</strain>
    </source>
</reference>
<dbReference type="InterPro" id="IPR002496">
    <property type="entry name" value="PRib_AMP_CycHydrolase_dom"/>
</dbReference>
<dbReference type="GO" id="GO:0005737">
    <property type="term" value="C:cytoplasm"/>
    <property type="evidence" value="ECO:0007669"/>
    <property type="project" value="UniProtKB-SubCell"/>
</dbReference>